<dbReference type="InterPro" id="IPR012677">
    <property type="entry name" value="Nucleotide-bd_a/b_plait_sf"/>
</dbReference>
<dbReference type="GO" id="GO:0005634">
    <property type="term" value="C:nucleus"/>
    <property type="evidence" value="ECO:0007669"/>
    <property type="project" value="UniProtKB-SubCell"/>
</dbReference>
<evidence type="ECO:0000313" key="8">
    <source>
        <dbReference type="Proteomes" id="UP001188597"/>
    </source>
</evidence>
<organism evidence="7 8">
    <name type="scientific">Escallonia herrerae</name>
    <dbReference type="NCBI Taxonomy" id="1293975"/>
    <lineage>
        <taxon>Eukaryota</taxon>
        <taxon>Viridiplantae</taxon>
        <taxon>Streptophyta</taxon>
        <taxon>Embryophyta</taxon>
        <taxon>Tracheophyta</taxon>
        <taxon>Spermatophyta</taxon>
        <taxon>Magnoliopsida</taxon>
        <taxon>eudicotyledons</taxon>
        <taxon>Gunneridae</taxon>
        <taxon>Pentapetalae</taxon>
        <taxon>asterids</taxon>
        <taxon>campanulids</taxon>
        <taxon>Escalloniales</taxon>
        <taxon>Escalloniaceae</taxon>
        <taxon>Escallonia</taxon>
    </lineage>
</organism>
<keyword evidence="8" id="KW-1185">Reference proteome</keyword>
<feature type="domain" description="RRM" evidence="6">
    <location>
        <begin position="21"/>
        <end position="93"/>
    </location>
</feature>
<dbReference type="GO" id="GO:0003723">
    <property type="term" value="F:RNA binding"/>
    <property type="evidence" value="ECO:0007669"/>
    <property type="project" value="UniProtKB-UniRule"/>
</dbReference>
<evidence type="ECO:0000256" key="2">
    <source>
        <dbReference type="ARBA" id="ARBA00022884"/>
    </source>
</evidence>
<dbReference type="AlphaFoldDB" id="A0AA89B9G7"/>
<feature type="domain" description="RRM" evidence="6">
    <location>
        <begin position="237"/>
        <end position="310"/>
    </location>
</feature>
<dbReference type="InterPro" id="IPR000504">
    <property type="entry name" value="RRM_dom"/>
</dbReference>
<reference evidence="7" key="1">
    <citation type="submission" date="2022-12" db="EMBL/GenBank/DDBJ databases">
        <title>Draft genome assemblies for two species of Escallonia (Escalloniales).</title>
        <authorList>
            <person name="Chanderbali A."/>
            <person name="Dervinis C."/>
            <person name="Anghel I."/>
            <person name="Soltis D."/>
            <person name="Soltis P."/>
            <person name="Zapata F."/>
        </authorList>
    </citation>
    <scope>NUCLEOTIDE SEQUENCE</scope>
    <source>
        <strain evidence="7">UCBG64.0493</strain>
        <tissue evidence="7">Leaf</tissue>
    </source>
</reference>
<dbReference type="InterPro" id="IPR012921">
    <property type="entry name" value="SPOC_C"/>
</dbReference>
<gene>
    <name evidence="7" type="ORF">RJ639_035198</name>
</gene>
<evidence type="ECO:0000256" key="3">
    <source>
        <dbReference type="ARBA" id="ARBA00023242"/>
    </source>
</evidence>
<evidence type="ECO:0000256" key="1">
    <source>
        <dbReference type="ARBA" id="ARBA00004123"/>
    </source>
</evidence>
<feature type="region of interest" description="Disordered" evidence="5">
    <location>
        <begin position="212"/>
        <end position="235"/>
    </location>
</feature>
<feature type="compositionally biased region" description="Polar residues" evidence="5">
    <location>
        <begin position="401"/>
        <end position="422"/>
    </location>
</feature>
<dbReference type="Proteomes" id="UP001188597">
    <property type="component" value="Unassembled WGS sequence"/>
</dbReference>
<proteinExistence type="predicted"/>
<dbReference type="PANTHER" id="PTHR23189">
    <property type="entry name" value="RNA RECOGNITION MOTIF-CONTAINING"/>
    <property type="match status" value="1"/>
</dbReference>
<protein>
    <recommendedName>
        <fullName evidence="6">RRM domain-containing protein</fullName>
    </recommendedName>
</protein>
<dbReference type="Pfam" id="PF00076">
    <property type="entry name" value="RRM_1"/>
    <property type="match status" value="3"/>
</dbReference>
<accession>A0AA89B9G7</accession>
<evidence type="ECO:0000256" key="4">
    <source>
        <dbReference type="PROSITE-ProRule" id="PRU00176"/>
    </source>
</evidence>
<evidence type="ECO:0000259" key="6">
    <source>
        <dbReference type="PROSITE" id="PS50102"/>
    </source>
</evidence>
<feature type="region of interest" description="Disordered" evidence="5">
    <location>
        <begin position="1"/>
        <end position="26"/>
    </location>
</feature>
<feature type="domain" description="RRM" evidence="6">
    <location>
        <begin position="98"/>
        <end position="170"/>
    </location>
</feature>
<dbReference type="EMBL" id="JAVXUP010000290">
    <property type="protein sequence ID" value="KAK3031888.1"/>
    <property type="molecule type" value="Genomic_DNA"/>
</dbReference>
<dbReference type="Pfam" id="PF07744">
    <property type="entry name" value="SPOC"/>
    <property type="match status" value="1"/>
</dbReference>
<evidence type="ECO:0000256" key="5">
    <source>
        <dbReference type="SAM" id="MobiDB-lite"/>
    </source>
</evidence>
<dbReference type="SMART" id="SM00360">
    <property type="entry name" value="RRM"/>
    <property type="match status" value="3"/>
</dbReference>
<dbReference type="InterPro" id="IPR035979">
    <property type="entry name" value="RBD_domain_sf"/>
</dbReference>
<dbReference type="FunFam" id="3.30.70.330:FF:000415">
    <property type="entry name" value="Flowering time control protein FPA"/>
    <property type="match status" value="1"/>
</dbReference>
<feature type="region of interest" description="Disordered" evidence="5">
    <location>
        <begin position="438"/>
        <end position="457"/>
    </location>
</feature>
<comment type="subcellular location">
    <subcellularLocation>
        <location evidence="1">Nucleus</location>
    </subcellularLocation>
</comment>
<dbReference type="CDD" id="cd00590">
    <property type="entry name" value="RRM_SF"/>
    <property type="match status" value="3"/>
</dbReference>
<feature type="region of interest" description="Disordered" evidence="5">
    <location>
        <begin position="746"/>
        <end position="765"/>
    </location>
</feature>
<dbReference type="SUPFAM" id="SSF54928">
    <property type="entry name" value="RNA-binding domain, RBD"/>
    <property type="match status" value="3"/>
</dbReference>
<comment type="caution">
    <text evidence="7">The sequence shown here is derived from an EMBL/GenBank/DDBJ whole genome shotgun (WGS) entry which is preliminary data.</text>
</comment>
<dbReference type="PROSITE" id="PS50102">
    <property type="entry name" value="RRM"/>
    <property type="match status" value="3"/>
</dbReference>
<evidence type="ECO:0000313" key="7">
    <source>
        <dbReference type="EMBL" id="KAK3031888.1"/>
    </source>
</evidence>
<feature type="region of interest" description="Disordered" evidence="5">
    <location>
        <begin position="386"/>
        <end position="422"/>
    </location>
</feature>
<dbReference type="Gene3D" id="3.30.70.330">
    <property type="match status" value="3"/>
</dbReference>
<keyword evidence="3" id="KW-0539">Nucleus</keyword>
<sequence>MPPPPSTRPGKAEDGEAPPSNNLWVGNLSADVTDPELAVLFGRHGAVDNVTSYPSRSYAFVFFKRLDDARKAKDALQGAALHGNALKIEFAKPARPCKSLWVGGIGSSVSKEELEEQFLKFGKIQEFKFLRDRNTAFVDFFSLEDASQALKSMNGKRIGSDQIRVDYLRSHPSRREQWPDRDAREGQFFPGSMGPHDAPWMAQDIIGNYSDSSHYESKRQQHPQSSGGRKGERQPSNILWISYPPSVHMDEQMLHNAMILFGEIERIKSFPSRHYSFVEFRSVEEAQRAKEGLQGQLFNDPRISIMYSSSEFAPGKDFSVIYPGMKGGPRPEMFSNDAPFQPGQIDLFSHNRPMVPNSFPGHLLPHGIPGPDVLKRSVGPQVSFEPVLPGSEFREGGPNWRRSSPTPGMLSSPSPGMKPSSRQISGTWDVFDASQLQREAKRSRTDGPLSAVDPSFPKSLDNSGLGLDQFFARRPQGKNHVSLLETRIPTGGTGQGHPEVDYIWRGVIAKGGSPVCRARCVPIGEGIESAIPEVVNCSARTGLDMLTKHYADAIGFDIIYFLPDSEEDFAPYTEFLRFLGAKDRAGVAKFDDGTTLFLVPPSDFLTNVLNVTGPERLYGVVLRFPQHAPSSTSRHPELVQPHYSDRHQVPYRSEYGVISDEGKVLHTDHNRVLEGSNPPLKSIVPQASGSLPMQAATQINNAAIPQAGLTFTPELLATLASLIPAKESPSGSQLLSVSSMQGTLSSPAAAAYDRGPSQGWKHEANGPEQNAHALQRMGSQFNTQTELQQVQAYPSFSNAPSGLAHGITGNTQIQNPAYNMPQQDGVLSGLATNFMSPPQSAPFSASRYVNQQYQPDILQENRSGYEVAQGTDASGLYSQEPKNPVTPFNQLPNQVQQVQSALLGAGQGALELDDDKNERYRSTLQFAANLLFQIKQQPGTQAGHGSGSH</sequence>
<name>A0AA89B9G7_9ASTE</name>
<keyword evidence="2 4" id="KW-0694">RNA-binding</keyword>